<accession>A0A8J3DD84</accession>
<dbReference type="Gene3D" id="3.30.750.24">
    <property type="entry name" value="STAS domain"/>
    <property type="match status" value="1"/>
</dbReference>
<evidence type="ECO:0000313" key="3">
    <source>
        <dbReference type="Proteomes" id="UP000598271"/>
    </source>
</evidence>
<gene>
    <name evidence="2" type="ORF">GCM10007390_37190</name>
</gene>
<dbReference type="InterPro" id="IPR002645">
    <property type="entry name" value="STAS_dom"/>
</dbReference>
<dbReference type="InterPro" id="IPR036513">
    <property type="entry name" value="STAS_dom_sf"/>
</dbReference>
<evidence type="ECO:0000259" key="1">
    <source>
        <dbReference type="PROSITE" id="PS50801"/>
    </source>
</evidence>
<reference evidence="2 3" key="1">
    <citation type="journal article" date="2014" name="Int. J. Syst. Evol. Microbiol.">
        <title>Complete genome sequence of Corynebacterium casei LMG S-19264T (=DSM 44701T), isolated from a smear-ripened cheese.</title>
        <authorList>
            <consortium name="US DOE Joint Genome Institute (JGI-PGF)"/>
            <person name="Walter F."/>
            <person name="Albersmeier A."/>
            <person name="Kalinowski J."/>
            <person name="Ruckert C."/>
        </authorList>
    </citation>
    <scope>NUCLEOTIDE SEQUENCE [LARGE SCALE GENOMIC DNA]</scope>
    <source>
        <strain evidence="2 3">KCTC 12866</strain>
    </source>
</reference>
<dbReference type="Proteomes" id="UP000598271">
    <property type="component" value="Unassembled WGS sequence"/>
</dbReference>
<feature type="domain" description="STAS" evidence="1">
    <location>
        <begin position="20"/>
        <end position="113"/>
    </location>
</feature>
<comment type="caution">
    <text evidence="2">The sequence shown here is derived from an EMBL/GenBank/DDBJ whole genome shotgun (WGS) entry which is preliminary data.</text>
</comment>
<name>A0A8J3DD84_9BACT</name>
<proteinExistence type="predicted"/>
<dbReference type="PROSITE" id="PS50801">
    <property type="entry name" value="STAS"/>
    <property type="match status" value="1"/>
</dbReference>
<dbReference type="EMBL" id="BMXF01000004">
    <property type="protein sequence ID" value="GHB79651.1"/>
    <property type="molecule type" value="Genomic_DNA"/>
</dbReference>
<dbReference type="RefSeq" id="WP_189566065.1">
    <property type="nucleotide sequence ID" value="NZ_BMXF01000004.1"/>
</dbReference>
<dbReference type="AlphaFoldDB" id="A0A8J3DD84"/>
<dbReference type="SUPFAM" id="SSF52091">
    <property type="entry name" value="SpoIIaa-like"/>
    <property type="match status" value="1"/>
</dbReference>
<keyword evidence="3" id="KW-1185">Reference proteome</keyword>
<sequence length="113" mass="12753">MTISGEPFKLRDHQKDCFKISLSGELQGNDSVTLRQEVERYSISDYDVIYLDTREVTGLDLSFVNEIIHSDATLKNTGKSLVFLYRQGSTIEKWIETTGLDKFVTTAMVPAEG</sequence>
<evidence type="ECO:0000313" key="2">
    <source>
        <dbReference type="EMBL" id="GHB79651.1"/>
    </source>
</evidence>
<organism evidence="2 3">
    <name type="scientific">Persicitalea jodogahamensis</name>
    <dbReference type="NCBI Taxonomy" id="402147"/>
    <lineage>
        <taxon>Bacteria</taxon>
        <taxon>Pseudomonadati</taxon>
        <taxon>Bacteroidota</taxon>
        <taxon>Cytophagia</taxon>
        <taxon>Cytophagales</taxon>
        <taxon>Spirosomataceae</taxon>
        <taxon>Persicitalea</taxon>
    </lineage>
</organism>
<protein>
    <recommendedName>
        <fullName evidence="1">STAS domain-containing protein</fullName>
    </recommendedName>
</protein>